<dbReference type="EMBL" id="PUJX01000076">
    <property type="protein sequence ID" value="TDB42023.1"/>
    <property type="molecule type" value="Genomic_DNA"/>
</dbReference>
<reference evidence="5 6" key="1">
    <citation type="journal article" date="2019" name="Int. J. Syst. Evol. Microbiol.">
        <title>Photorhabdus khanii subsp. guanajuatensis subsp. nov., isolated from Heterorhabditis atacamensis, and Photorhabdus luminescens subsp. mexicana subsp. nov., isolated from Heterorhabditis mexicana entomopathogenic nematodes.</title>
        <authorList>
            <person name="Machado R.A.R."/>
            <person name="Bruno P."/>
            <person name="Arce C.C.M."/>
            <person name="Liechti N."/>
            <person name="Kohler A."/>
            <person name="Bernal J."/>
            <person name="Bruggmann R."/>
            <person name="Turlings T.C.J."/>
        </authorList>
    </citation>
    <scope>NUCLEOTIDE SEQUENCE [LARGE SCALE GENOMIC DNA]</scope>
    <source>
        <strain evidence="5 6">MEX47-22</strain>
    </source>
</reference>
<accession>A0A4R4IN83</accession>
<evidence type="ECO:0000313" key="6">
    <source>
        <dbReference type="Proteomes" id="UP000295550"/>
    </source>
</evidence>
<proteinExistence type="inferred from homology"/>
<evidence type="ECO:0000313" key="5">
    <source>
        <dbReference type="EMBL" id="TDB42023.1"/>
    </source>
</evidence>
<dbReference type="InterPro" id="IPR043129">
    <property type="entry name" value="ATPase_NBD"/>
</dbReference>
<dbReference type="Gene3D" id="3.30.420.40">
    <property type="match status" value="1"/>
</dbReference>
<dbReference type="InterPro" id="IPR018484">
    <property type="entry name" value="FGGY_N"/>
</dbReference>
<sequence length="119" mass="13613">MNIIATDLGTTNIEVSVYDKSLTPLNTLSETVNCNRNRDGELVEFDVDQYFICIKEMINRTAEIGKRANNENIIQIVLTGQAETLILLDQNKTPIHPAISWLDMRSRKECDKLYSELCY</sequence>
<dbReference type="GO" id="GO:0016301">
    <property type="term" value="F:kinase activity"/>
    <property type="evidence" value="ECO:0007669"/>
    <property type="project" value="UniProtKB-KW"/>
</dbReference>
<dbReference type="PANTHER" id="PTHR43095">
    <property type="entry name" value="SUGAR KINASE"/>
    <property type="match status" value="1"/>
</dbReference>
<dbReference type="InterPro" id="IPR050406">
    <property type="entry name" value="FGGY_Carb_Kinase"/>
</dbReference>
<dbReference type="Proteomes" id="UP000295550">
    <property type="component" value="Unassembled WGS sequence"/>
</dbReference>
<comment type="similarity">
    <text evidence="1">Belongs to the FGGY kinase family.</text>
</comment>
<evidence type="ECO:0000256" key="2">
    <source>
        <dbReference type="ARBA" id="ARBA00022679"/>
    </source>
</evidence>
<protein>
    <recommendedName>
        <fullName evidence="4">Carbohydrate kinase FGGY N-terminal domain-containing protein</fullName>
    </recommendedName>
</protein>
<dbReference type="Pfam" id="PF00370">
    <property type="entry name" value="FGGY_N"/>
    <property type="match status" value="1"/>
</dbReference>
<dbReference type="SUPFAM" id="SSF53067">
    <property type="entry name" value="Actin-like ATPase domain"/>
    <property type="match status" value="1"/>
</dbReference>
<evidence type="ECO:0000259" key="4">
    <source>
        <dbReference type="Pfam" id="PF00370"/>
    </source>
</evidence>
<dbReference type="GO" id="GO:0005975">
    <property type="term" value="P:carbohydrate metabolic process"/>
    <property type="evidence" value="ECO:0007669"/>
    <property type="project" value="InterPro"/>
</dbReference>
<feature type="non-terminal residue" evidence="5">
    <location>
        <position position="119"/>
    </location>
</feature>
<dbReference type="RefSeq" id="WP_132349035.1">
    <property type="nucleotide sequence ID" value="NZ_CAWOLF010000076.1"/>
</dbReference>
<keyword evidence="3" id="KW-0418">Kinase</keyword>
<keyword evidence="2" id="KW-0808">Transferase</keyword>
<evidence type="ECO:0000256" key="3">
    <source>
        <dbReference type="ARBA" id="ARBA00022777"/>
    </source>
</evidence>
<gene>
    <name evidence="5" type="ORF">C5468_25530</name>
</gene>
<organism evidence="5 6">
    <name type="scientific">Photorhabdus luminescens subsp. mexicana</name>
    <dbReference type="NCBI Taxonomy" id="2100167"/>
    <lineage>
        <taxon>Bacteria</taxon>
        <taxon>Pseudomonadati</taxon>
        <taxon>Pseudomonadota</taxon>
        <taxon>Gammaproteobacteria</taxon>
        <taxon>Enterobacterales</taxon>
        <taxon>Morganellaceae</taxon>
        <taxon>Photorhabdus</taxon>
    </lineage>
</organism>
<evidence type="ECO:0000256" key="1">
    <source>
        <dbReference type="ARBA" id="ARBA00009156"/>
    </source>
</evidence>
<dbReference type="AlphaFoldDB" id="A0A4R4IN83"/>
<feature type="domain" description="Carbohydrate kinase FGGY N-terminal" evidence="4">
    <location>
        <begin position="3"/>
        <end position="115"/>
    </location>
</feature>
<comment type="caution">
    <text evidence="5">The sequence shown here is derived from an EMBL/GenBank/DDBJ whole genome shotgun (WGS) entry which is preliminary data.</text>
</comment>
<name>A0A4R4IN83_PHOLU</name>